<feature type="transmembrane region" description="Helical" evidence="1">
    <location>
        <begin position="322"/>
        <end position="343"/>
    </location>
</feature>
<comment type="caution">
    <text evidence="3">The sequence shown here is derived from an EMBL/GenBank/DDBJ whole genome shotgun (WGS) entry which is preliminary data.</text>
</comment>
<feature type="transmembrane region" description="Helical" evidence="1">
    <location>
        <begin position="169"/>
        <end position="186"/>
    </location>
</feature>
<dbReference type="PANTHER" id="PTHR35342:SF5">
    <property type="entry name" value="TRICARBOXYLIC TRANSPORT PROTEIN"/>
    <property type="match status" value="1"/>
</dbReference>
<name>A0A5C8NV20_9BACI</name>
<feature type="transmembrane region" description="Helical" evidence="1">
    <location>
        <begin position="138"/>
        <end position="157"/>
    </location>
</feature>
<keyword evidence="1" id="KW-0812">Transmembrane</keyword>
<proteinExistence type="predicted"/>
<evidence type="ECO:0000259" key="2">
    <source>
        <dbReference type="Pfam" id="PF01970"/>
    </source>
</evidence>
<evidence type="ECO:0000256" key="1">
    <source>
        <dbReference type="SAM" id="Phobius"/>
    </source>
</evidence>
<feature type="transmembrane region" description="Helical" evidence="1">
    <location>
        <begin position="259"/>
        <end position="281"/>
    </location>
</feature>
<feature type="transmembrane region" description="Helical" evidence="1">
    <location>
        <begin position="355"/>
        <end position="381"/>
    </location>
</feature>
<keyword evidence="1" id="KW-0472">Membrane</keyword>
<feature type="transmembrane region" description="Helical" evidence="1">
    <location>
        <begin position="462"/>
        <end position="487"/>
    </location>
</feature>
<organism evidence="3 4">
    <name type="scientific">Cerasibacillus terrae</name>
    <dbReference type="NCBI Taxonomy" id="2498845"/>
    <lineage>
        <taxon>Bacteria</taxon>
        <taxon>Bacillati</taxon>
        <taxon>Bacillota</taxon>
        <taxon>Bacilli</taxon>
        <taxon>Bacillales</taxon>
        <taxon>Bacillaceae</taxon>
        <taxon>Cerasibacillus</taxon>
    </lineage>
</organism>
<feature type="transmembrane region" description="Helical" evidence="1">
    <location>
        <begin position="20"/>
        <end position="49"/>
    </location>
</feature>
<feature type="transmembrane region" description="Helical" evidence="1">
    <location>
        <begin position="387"/>
        <end position="407"/>
    </location>
</feature>
<reference evidence="3 4" key="1">
    <citation type="submission" date="2019-06" db="EMBL/GenBank/DDBJ databases">
        <title>Cerasibacillus sp. nov., isolated from maize field.</title>
        <authorList>
            <person name="Lin S.-Y."/>
            <person name="Tsai C.-F."/>
            <person name="Young C.-C."/>
        </authorList>
    </citation>
    <scope>NUCLEOTIDE SEQUENCE [LARGE SCALE GENOMIC DNA]</scope>
    <source>
        <strain evidence="3 4">CC-CFT480</strain>
    </source>
</reference>
<dbReference type="AlphaFoldDB" id="A0A5C8NV20"/>
<feature type="transmembrane region" description="Helical" evidence="1">
    <location>
        <begin position="109"/>
        <end position="132"/>
    </location>
</feature>
<feature type="transmembrane region" description="Helical" evidence="1">
    <location>
        <begin position="414"/>
        <end position="442"/>
    </location>
</feature>
<feature type="transmembrane region" description="Helical" evidence="1">
    <location>
        <begin position="61"/>
        <end position="82"/>
    </location>
</feature>
<gene>
    <name evidence="3" type="ORF">FHP05_07830</name>
</gene>
<dbReference type="PANTHER" id="PTHR35342">
    <property type="entry name" value="TRICARBOXYLIC TRANSPORT PROTEIN"/>
    <property type="match status" value="1"/>
</dbReference>
<evidence type="ECO:0000313" key="3">
    <source>
        <dbReference type="EMBL" id="TXL65039.1"/>
    </source>
</evidence>
<dbReference type="InterPro" id="IPR002823">
    <property type="entry name" value="DUF112_TM"/>
</dbReference>
<evidence type="ECO:0000313" key="4">
    <source>
        <dbReference type="Proteomes" id="UP000321574"/>
    </source>
</evidence>
<feature type="domain" description="DUF112" evidence="2">
    <location>
        <begin position="20"/>
        <end position="439"/>
    </location>
</feature>
<dbReference type="EMBL" id="VDUW01000004">
    <property type="protein sequence ID" value="TXL65039.1"/>
    <property type="molecule type" value="Genomic_DNA"/>
</dbReference>
<accession>A0A5C8NV20</accession>
<dbReference type="Proteomes" id="UP000321574">
    <property type="component" value="Unassembled WGS sequence"/>
</dbReference>
<keyword evidence="1" id="KW-1133">Transmembrane helix</keyword>
<keyword evidence="4" id="KW-1185">Reference proteome</keyword>
<sequence>MGSIDGIVTGFQTAFSMEGILFVMIGVLVGTFIGMLPGLGPISAIAVMIPVTFGMDPTSALIMMAGVYYGAVFGGSTSSILLNAPGISGTVATAFDGYPMAQQGKAGKALAIAAIASFTGGTVSVIMLMLLAPALSSIAVSFGPPAYFALMVLGLTAISSLSEGSTIKALISAVVGFMVVTIGIDAQTGTQRFTFGNPNLLEGLDFLVIALGLFALAEVCTLVLNRKDTSVKNAHKIGSIKLSKKDLHEMKGPITRQSLLGFILGVLPGAGATIASFIAYISEKRLSKNPEEFGKGSIKGLAAPETANNAATSGAFVPLLSLGIPGSGTTAVLLGAFLVLGVQPGPLLMTDRPEIFWGIIASMYIGNIFLLILNLPLIPYIAKILKIPRPLLISLVIMFSMIGVYAISFNTFDLYMLLLFGVIGFLMRLFSFPAPPFILAFILGGMLEQSFRQSLTISNGSLSIFITNPISLMLLLLALLSFIIPLLRQLWLRKARKTN</sequence>
<feature type="transmembrane region" description="Helical" evidence="1">
    <location>
        <begin position="206"/>
        <end position="224"/>
    </location>
</feature>
<dbReference type="Pfam" id="PF01970">
    <property type="entry name" value="TctA"/>
    <property type="match status" value="1"/>
</dbReference>
<dbReference type="OrthoDB" id="9781349at2"/>
<protein>
    <submittedName>
        <fullName evidence="3">Tripartite tricarboxylate transporter permease</fullName>
    </submittedName>
</protein>
<dbReference type="RefSeq" id="WP_147666811.1">
    <property type="nucleotide sequence ID" value="NZ_VDUW01000004.1"/>
</dbReference>